<dbReference type="Pfam" id="PF03351">
    <property type="entry name" value="DOMON"/>
    <property type="match status" value="4"/>
</dbReference>
<keyword evidence="1" id="KW-0646">Protease inhibitor</keyword>
<feature type="compositionally biased region" description="Low complexity" evidence="3">
    <location>
        <begin position="1755"/>
        <end position="1766"/>
    </location>
</feature>
<evidence type="ECO:0000259" key="6">
    <source>
        <dbReference type="PROSITE" id="PS50026"/>
    </source>
</evidence>
<comment type="caution">
    <text evidence="2">Lacks conserved residue(s) required for the propagation of feature annotation.</text>
</comment>
<dbReference type="Pfam" id="PF01390">
    <property type="entry name" value="SEA"/>
    <property type="match status" value="1"/>
</dbReference>
<keyword evidence="2" id="KW-1015">Disulfide bond</keyword>
<dbReference type="InterPro" id="IPR002919">
    <property type="entry name" value="TIL_dom"/>
</dbReference>
<feature type="domain" description="ShKT" evidence="8">
    <location>
        <begin position="273"/>
        <end position="314"/>
    </location>
</feature>
<dbReference type="SUPFAM" id="SSF49344">
    <property type="entry name" value="CBD9-like"/>
    <property type="match status" value="1"/>
</dbReference>
<dbReference type="Gene3D" id="2.60.40.1210">
    <property type="entry name" value="Cellobiose dehydrogenase, cytochrome domain"/>
    <property type="match status" value="1"/>
</dbReference>
<feature type="domain" description="DOMON" evidence="7">
    <location>
        <begin position="679"/>
        <end position="800"/>
    </location>
</feature>
<dbReference type="PANTHER" id="PTHR46901:SF3">
    <property type="entry name" value="EGF-LIKE DOMAIN-CONTAINING PROTEIN"/>
    <property type="match status" value="1"/>
</dbReference>
<dbReference type="GO" id="GO:0004867">
    <property type="term" value="F:serine-type endopeptidase inhibitor activity"/>
    <property type="evidence" value="ECO:0007669"/>
    <property type="project" value="UniProtKB-KW"/>
</dbReference>
<feature type="disulfide bond" evidence="2">
    <location>
        <begin position="133"/>
        <end position="142"/>
    </location>
</feature>
<dbReference type="PROSITE" id="PS00022">
    <property type="entry name" value="EGF_1"/>
    <property type="match status" value="1"/>
</dbReference>
<evidence type="ECO:0000256" key="2">
    <source>
        <dbReference type="PROSITE-ProRule" id="PRU00076"/>
    </source>
</evidence>
<evidence type="ECO:0000313" key="9">
    <source>
        <dbReference type="Proteomes" id="UP000046393"/>
    </source>
</evidence>
<evidence type="ECO:0000256" key="3">
    <source>
        <dbReference type="SAM" id="MobiDB-lite"/>
    </source>
</evidence>
<feature type="domain" description="DOMON" evidence="7">
    <location>
        <begin position="856"/>
        <end position="975"/>
    </location>
</feature>
<keyword evidence="9" id="KW-1185">Reference proteome</keyword>
<feature type="domain" description="SEA" evidence="5">
    <location>
        <begin position="1500"/>
        <end position="1610"/>
    </location>
</feature>
<keyword evidence="4" id="KW-1133">Transmembrane helix</keyword>
<dbReference type="WBParaSite" id="SMUV_0000248101-mRNA-1">
    <property type="protein sequence ID" value="SMUV_0000248101-mRNA-1"/>
    <property type="gene ID" value="SMUV_0000248101"/>
</dbReference>
<feature type="domain" description="EGF-like" evidence="6">
    <location>
        <begin position="102"/>
        <end position="143"/>
    </location>
</feature>
<evidence type="ECO:0000259" key="8">
    <source>
        <dbReference type="PROSITE" id="PS51670"/>
    </source>
</evidence>
<dbReference type="SMART" id="SM00664">
    <property type="entry name" value="DoH"/>
    <property type="match status" value="4"/>
</dbReference>
<dbReference type="PROSITE" id="PS50836">
    <property type="entry name" value="DOMON"/>
    <property type="match status" value="4"/>
</dbReference>
<accession>A0A0N5AE40</accession>
<keyword evidence="4" id="KW-0812">Transmembrane</keyword>
<feature type="domain" description="DOMON" evidence="7">
    <location>
        <begin position="1105"/>
        <end position="1231"/>
    </location>
</feature>
<feature type="region of interest" description="Disordered" evidence="3">
    <location>
        <begin position="1101"/>
        <end position="1127"/>
    </location>
</feature>
<evidence type="ECO:0000256" key="4">
    <source>
        <dbReference type="SAM" id="Phobius"/>
    </source>
</evidence>
<proteinExistence type="predicted"/>
<evidence type="ECO:0000259" key="7">
    <source>
        <dbReference type="PROSITE" id="PS50836"/>
    </source>
</evidence>
<dbReference type="InterPro" id="IPR005018">
    <property type="entry name" value="DOMON_domain"/>
</dbReference>
<dbReference type="SMART" id="SM00181">
    <property type="entry name" value="EGF"/>
    <property type="match status" value="4"/>
</dbReference>
<protein>
    <submittedName>
        <fullName evidence="10">TIL domain-containing protein</fullName>
    </submittedName>
</protein>
<keyword evidence="1" id="KW-0722">Serine protease inhibitor</keyword>
<evidence type="ECO:0000259" key="5">
    <source>
        <dbReference type="PROSITE" id="PS50024"/>
    </source>
</evidence>
<dbReference type="Pfam" id="PF01826">
    <property type="entry name" value="TIL"/>
    <property type="match status" value="3"/>
</dbReference>
<feature type="transmembrane region" description="Helical" evidence="4">
    <location>
        <begin position="1624"/>
        <end position="1646"/>
    </location>
</feature>
<sequence>MLTPMPTFTSDIDPIKHLQTVIIPPGLQCINCSIRLIHRAKEFADDYSFYSCASVNIAEISESVFRTVIPVLAEVFAEIPPVIVIRSIQAKIAQFELNFVSGLDECWNDKDCSINGKCIAINEQSDPRKQCFCKKGRFGEQCERESTSNLSNEQFDPSLYKTITVGEDDDEIYWRIIENEIEFVLKFKGNSWTAVGWKGNLNDNKCLAINGYGKPTAKTNVFNLTNLEQSQVPETTTDTSVSVATIPPTKTHPLIHVEPIGNKKTLEKNTEKCGENEVFSNCPEFTRQCEASCEWTSFPETIPDCPRTCGTPKCVCKEGYVRLSNDNDTCVPFNYCSNETEVQCPGNATWAKCGLACEPTCENMYDTSPCEATCDVPACTCADNYVRYKGECIFWGDCPNLEEHWATEAVTKPATKEVTQDKQKELASGTSEVTKQPGIEELTCSINETINECGRICEPDCVTVFLREECTLCARPACACIEGYARHNGKCIYWGDCSLDVKSLRPSLDISKKMNITALTNSTILKNTLSKVVNGTWLESERIQADSDKIEKLIEESLSAALNGNQNVTSLLVEAIEKSDDGKANERNETVTDKSDKSNFNMSKVGIVRALAVKSAPYLADSKDTSPNNKLLHPTNTDEKDPGICADVSIVINNTILYIGVVGDVCYGDWRWPPGCHDCNYKVSWNYLDETDEVEFSVETRLPTNGWSGIGFSKTGSMAEADMIVVKSRNGRLSLHDMYATGSGLLREDKEQNVYTPTIIGTHTNGVLRAQFTRKRDTGDRVADHRFSDSDCYKFLFPVSGGKLDESGQIVQDDSEPRVSETEVCIRSCTSPQTLQPTTSCETEFRYPTGCEGSACDYVAKWEYSTSNKDVRFEISAKELGRWTGIGFSRDGNMANSDIYTGWVYEGKAYITDRFAYGRQLPAIDPADRQNIYNISGKIEDDIQTISFQRKIITSDTVTDFPLNKCYYFLFPIGGGRVLARRTHDFQSAKTPIGYHDLYQPRVSRSKICICDKNGVPVASEDAPPAVRQRRQVHDPFDIQSDLFSEVPPTVQPGLLSSTNFITTEQDDLQIVTNSVLFIDCFNSFINLESINSSSVELSTNQPQTKLMTPESANSSTPEVMKNTSSTDVTTALENPMSENNKENLNQPTDCADFVIGSTLNGVVRIRDYFASSRLGPQLDLFYGGKDSLTAATIQQKDGVTTMIFRKPLQADDNADIPIVEGPMTLLWAKGDILGAEGKDHTFFKEEDNKNGSIYLGDLIKYDGKKNGGIVTVDFFAEQKSKPIEKSKLCTGSFAYPTDCKGADCNYFVSWSSDGRKVDFVLESALKHEQWTGIAYSLDGSMAKSDIVGVSLPKDSEVRVLDYYSPGYGRPKLDEDQGVFDIHASYVSGRVYANFSRSLASTDEQDISLEQCVYFIFPVSGGPIEEGFYFKLFQFTLELTTLGSGDIKKHYDSPISSRNKICLKNCEHEKPVKKILIDDAAAESPIRKASIIPTEILDQSKAVYDVTLRVLNKKWDSAFLNHSSTEFQEMSDDISSVVNSIVNTKWPNLKVVRISDFEDGNLAHLLLATDDDVAPTATSLKSVLEEYAMRGPVESLNIEPTTIKVVKREPESKSTVTPIQLRNWILIAIGVLLTLIATCFICCIFHRSRKSKKTLKYSPYPVPCAMAGYDYEATMVPPIEKKGFENAAFQTTLHARQFSQATTVSQNGKNSPNSTHESPKGVGETTYQEWFTKVASKPASQHHQESTMPSPGRPSPSRQSYGSSPYVSYPNDPINFYTLNGEHRITPSRYIRPY</sequence>
<dbReference type="PROSITE" id="PS51670">
    <property type="entry name" value="SHKT"/>
    <property type="match status" value="1"/>
</dbReference>
<evidence type="ECO:0000256" key="1">
    <source>
        <dbReference type="ARBA" id="ARBA00022900"/>
    </source>
</evidence>
<dbReference type="InterPro" id="IPR045266">
    <property type="entry name" value="DOH_DOMON"/>
</dbReference>
<dbReference type="PANTHER" id="PTHR46901">
    <property type="entry name" value="GH04942P"/>
    <property type="match status" value="1"/>
</dbReference>
<evidence type="ECO:0000313" key="10">
    <source>
        <dbReference type="WBParaSite" id="SMUV_0000248101-mRNA-1"/>
    </source>
</evidence>
<dbReference type="InterPro" id="IPR036084">
    <property type="entry name" value="Ser_inhib-like_sf"/>
</dbReference>
<feature type="region of interest" description="Disordered" evidence="3">
    <location>
        <begin position="1701"/>
        <end position="1723"/>
    </location>
</feature>
<feature type="domain" description="DOMON" evidence="7">
    <location>
        <begin position="1305"/>
        <end position="1421"/>
    </location>
</feature>
<keyword evidence="4" id="KW-0472">Membrane</keyword>
<organism evidence="9 10">
    <name type="scientific">Syphacia muris</name>
    <dbReference type="NCBI Taxonomy" id="451379"/>
    <lineage>
        <taxon>Eukaryota</taxon>
        <taxon>Metazoa</taxon>
        <taxon>Ecdysozoa</taxon>
        <taxon>Nematoda</taxon>
        <taxon>Chromadorea</taxon>
        <taxon>Rhabditida</taxon>
        <taxon>Spirurina</taxon>
        <taxon>Oxyuridomorpha</taxon>
        <taxon>Oxyuroidea</taxon>
        <taxon>Oxyuridae</taxon>
        <taxon>Syphacia</taxon>
    </lineage>
</organism>
<reference evidence="10" key="1">
    <citation type="submission" date="2017-02" db="UniProtKB">
        <authorList>
            <consortium name="WormBaseParasite"/>
        </authorList>
    </citation>
    <scope>IDENTIFICATION</scope>
</reference>
<feature type="region of interest" description="Disordered" evidence="3">
    <location>
        <begin position="1735"/>
        <end position="1767"/>
    </location>
</feature>
<feature type="compositionally biased region" description="Polar residues" evidence="3">
    <location>
        <begin position="1701"/>
        <end position="1716"/>
    </location>
</feature>
<dbReference type="PROSITE" id="PS50024">
    <property type="entry name" value="SEA"/>
    <property type="match status" value="1"/>
</dbReference>
<dbReference type="InterPro" id="IPR000082">
    <property type="entry name" value="SEA_dom"/>
</dbReference>
<dbReference type="CDD" id="cd19941">
    <property type="entry name" value="TIL"/>
    <property type="match status" value="3"/>
</dbReference>
<dbReference type="Proteomes" id="UP000046393">
    <property type="component" value="Unplaced"/>
</dbReference>
<dbReference type="SUPFAM" id="SSF57567">
    <property type="entry name" value="Serine protease inhibitors"/>
    <property type="match status" value="3"/>
</dbReference>
<dbReference type="Gene3D" id="2.10.25.10">
    <property type="entry name" value="Laminin"/>
    <property type="match status" value="3"/>
</dbReference>
<keyword evidence="2" id="KW-0245">EGF-like domain</keyword>
<dbReference type="STRING" id="451379.A0A0N5AE40"/>
<dbReference type="PROSITE" id="PS50026">
    <property type="entry name" value="EGF_3"/>
    <property type="match status" value="1"/>
</dbReference>
<dbReference type="InterPro" id="IPR003582">
    <property type="entry name" value="ShKT_dom"/>
</dbReference>
<dbReference type="InterPro" id="IPR000742">
    <property type="entry name" value="EGF"/>
</dbReference>
<name>A0A0N5AE40_9BILA</name>
<dbReference type="CDD" id="cd09631">
    <property type="entry name" value="DOMON_DOH"/>
    <property type="match status" value="4"/>
</dbReference>